<comment type="caution">
    <text evidence="2">The sequence shown here is derived from an EMBL/GenBank/DDBJ whole genome shotgun (WGS) entry which is preliminary data.</text>
</comment>
<sequence>RTSPGKASSPQSASLGRTTQVSIPPSSSAAVPRRNSLGDLKIPARISQAQIGLKRDLGMVREFATSVDKIKELQIIYHHLVAEVQAVLNSAPLSRVTSPPIIHLARPRSRLRSNTEPKSSFSEHKQLVAALNAITIKYRIPWECAELLIELSGEIKELQTIYHHLVAEVQAVLSSAPQSRAISPPIIHLAR</sequence>
<proteinExistence type="predicted"/>
<dbReference type="GO" id="GO:1902412">
    <property type="term" value="P:regulation of mitotic cytokinesis"/>
    <property type="evidence" value="ECO:0007669"/>
    <property type="project" value="InterPro"/>
</dbReference>
<dbReference type="OrthoDB" id="2554322at2759"/>
<keyword evidence="3" id="KW-1185">Reference proteome</keyword>
<protein>
    <submittedName>
        <fullName evidence="2">Uncharacterized protein</fullName>
    </submittedName>
</protein>
<organism evidence="2 3">
    <name type="scientific">Rhizopogon vesiculosus</name>
    <dbReference type="NCBI Taxonomy" id="180088"/>
    <lineage>
        <taxon>Eukaryota</taxon>
        <taxon>Fungi</taxon>
        <taxon>Dikarya</taxon>
        <taxon>Basidiomycota</taxon>
        <taxon>Agaricomycotina</taxon>
        <taxon>Agaricomycetes</taxon>
        <taxon>Agaricomycetidae</taxon>
        <taxon>Boletales</taxon>
        <taxon>Suillineae</taxon>
        <taxon>Rhizopogonaceae</taxon>
        <taxon>Rhizopogon</taxon>
    </lineage>
</organism>
<evidence type="ECO:0000313" key="2">
    <source>
        <dbReference type="EMBL" id="OJA11883.1"/>
    </source>
</evidence>
<feature type="compositionally biased region" description="Polar residues" evidence="1">
    <location>
        <begin position="1"/>
        <end position="20"/>
    </location>
</feature>
<evidence type="ECO:0000313" key="3">
    <source>
        <dbReference type="Proteomes" id="UP000183567"/>
    </source>
</evidence>
<name>A0A1J8PVW4_9AGAM</name>
<dbReference type="STRING" id="180088.A0A1J8PVW4"/>
<reference evidence="2 3" key="1">
    <citation type="submission" date="2016-03" db="EMBL/GenBank/DDBJ databases">
        <title>Comparative genomics of the ectomycorrhizal sister species Rhizopogon vinicolor and Rhizopogon vesiculosus (Basidiomycota: Boletales) reveals a divergence of the mating type B locus.</title>
        <authorList>
            <person name="Mujic A.B."/>
            <person name="Kuo A."/>
            <person name="Tritt A."/>
            <person name="Lipzen A."/>
            <person name="Chen C."/>
            <person name="Johnson J."/>
            <person name="Sharma A."/>
            <person name="Barry K."/>
            <person name="Grigoriev I.V."/>
            <person name="Spatafora J.W."/>
        </authorList>
    </citation>
    <scope>NUCLEOTIDE SEQUENCE [LARGE SCALE GENOMIC DNA]</scope>
    <source>
        <strain evidence="2 3">AM-OR11-056</strain>
    </source>
</reference>
<dbReference type="Proteomes" id="UP000183567">
    <property type="component" value="Unassembled WGS sequence"/>
</dbReference>
<dbReference type="AlphaFoldDB" id="A0A1J8PVW4"/>
<gene>
    <name evidence="2" type="ORF">AZE42_10379</name>
</gene>
<dbReference type="EMBL" id="LVVM01004893">
    <property type="protein sequence ID" value="OJA11883.1"/>
    <property type="molecule type" value="Genomic_DNA"/>
</dbReference>
<feature type="non-terminal residue" evidence="2">
    <location>
        <position position="1"/>
    </location>
</feature>
<feature type="compositionally biased region" description="Low complexity" evidence="1">
    <location>
        <begin position="21"/>
        <end position="35"/>
    </location>
</feature>
<feature type="non-terminal residue" evidence="2">
    <location>
        <position position="191"/>
    </location>
</feature>
<evidence type="ECO:0000256" key="1">
    <source>
        <dbReference type="SAM" id="MobiDB-lite"/>
    </source>
</evidence>
<accession>A0A1J8PVW4</accession>
<feature type="region of interest" description="Disordered" evidence="1">
    <location>
        <begin position="1"/>
        <end position="35"/>
    </location>
</feature>
<dbReference type="Pfam" id="PF20162">
    <property type="entry name" value="Etd1"/>
    <property type="match status" value="1"/>
</dbReference>
<dbReference type="GO" id="GO:0005096">
    <property type="term" value="F:GTPase activator activity"/>
    <property type="evidence" value="ECO:0007669"/>
    <property type="project" value="InterPro"/>
</dbReference>
<dbReference type="InterPro" id="IPR045342">
    <property type="entry name" value="Etd1"/>
</dbReference>